<dbReference type="AlphaFoldDB" id="A0A7D4AWP9"/>
<evidence type="ECO:0000256" key="5">
    <source>
        <dbReference type="ARBA" id="ARBA00022692"/>
    </source>
</evidence>
<evidence type="ECO:0000256" key="6">
    <source>
        <dbReference type="ARBA" id="ARBA00022989"/>
    </source>
</evidence>
<evidence type="ECO:0000256" key="2">
    <source>
        <dbReference type="ARBA" id="ARBA00009212"/>
    </source>
</evidence>
<evidence type="ECO:0000256" key="8">
    <source>
        <dbReference type="PIRNR" id="PIRNR028784"/>
    </source>
</evidence>
<comment type="subcellular location">
    <subcellularLocation>
        <location evidence="1 8">Cell membrane</location>
        <topology evidence="1 8">Multi-pass membrane protein</topology>
    </subcellularLocation>
</comment>
<feature type="transmembrane region" description="Helical" evidence="9">
    <location>
        <begin position="61"/>
        <end position="83"/>
    </location>
</feature>
<dbReference type="Proteomes" id="UP000500961">
    <property type="component" value="Chromosome"/>
</dbReference>
<keyword evidence="8" id="KW-0406">Ion transport</keyword>
<dbReference type="RefSeq" id="WP_173073618.1">
    <property type="nucleotide sequence ID" value="NZ_CP041345.1"/>
</dbReference>
<reference evidence="10 11" key="1">
    <citation type="submission" date="2019-07" db="EMBL/GenBank/DDBJ databases">
        <title>Thalassofilum flectens gen. nov., sp. nov., a novel moderate thermophilic anaerobe from a shallow sea hot spring in Kunashir Island (Russia), representing a new family in the order Bacteroidales, and proposal of Thalassofilacea fam. nov.</title>
        <authorList>
            <person name="Kochetkova T.V."/>
            <person name="Podosokorskaya O.A."/>
            <person name="Novikov A."/>
            <person name="Elcheninov A.G."/>
            <person name="Toshchakov S.V."/>
            <person name="Kublanov I.V."/>
        </authorList>
    </citation>
    <scope>NUCLEOTIDE SEQUENCE [LARGE SCALE GENOMIC DNA]</scope>
    <source>
        <strain evidence="10 11">38-H</strain>
    </source>
</reference>
<dbReference type="PANTHER" id="PTHR34702:SF1">
    <property type="entry name" value="NA(+)_H(+) ANTIPORTER SUBUNIT F"/>
    <property type="match status" value="1"/>
</dbReference>
<accession>A0A7D4AWP9</accession>
<keyword evidence="11" id="KW-1185">Reference proteome</keyword>
<evidence type="ECO:0000256" key="3">
    <source>
        <dbReference type="ARBA" id="ARBA00022448"/>
    </source>
</evidence>
<evidence type="ECO:0000313" key="10">
    <source>
        <dbReference type="EMBL" id="QKG79654.1"/>
    </source>
</evidence>
<sequence length="87" mass="9802">MVNIVLKISMILIGLSMLLVVIRFLRGPSLPDRVTAFDLFTTLVIASIAMFSLIWENVNFLDVAVVLSLIAFLGAMSFAYYIFKRKE</sequence>
<dbReference type="Pfam" id="PF04066">
    <property type="entry name" value="MrpF_PhaF"/>
    <property type="match status" value="1"/>
</dbReference>
<evidence type="ECO:0000256" key="9">
    <source>
        <dbReference type="SAM" id="Phobius"/>
    </source>
</evidence>
<feature type="transmembrane region" description="Helical" evidence="9">
    <location>
        <begin position="37"/>
        <end position="55"/>
    </location>
</feature>
<evidence type="ECO:0000313" key="11">
    <source>
        <dbReference type="Proteomes" id="UP000500961"/>
    </source>
</evidence>
<dbReference type="PANTHER" id="PTHR34702">
    <property type="entry name" value="NA(+)/H(+) ANTIPORTER SUBUNIT F1"/>
    <property type="match status" value="1"/>
</dbReference>
<evidence type="ECO:0000256" key="7">
    <source>
        <dbReference type="ARBA" id="ARBA00023136"/>
    </source>
</evidence>
<organism evidence="10 11">
    <name type="scientific">Tenuifilum thalassicum</name>
    <dbReference type="NCBI Taxonomy" id="2590900"/>
    <lineage>
        <taxon>Bacteria</taxon>
        <taxon>Pseudomonadati</taxon>
        <taxon>Bacteroidota</taxon>
        <taxon>Bacteroidia</taxon>
        <taxon>Bacteroidales</taxon>
        <taxon>Tenuifilaceae</taxon>
        <taxon>Tenuifilum</taxon>
    </lineage>
</organism>
<dbReference type="GO" id="GO:0015385">
    <property type="term" value="F:sodium:proton antiporter activity"/>
    <property type="evidence" value="ECO:0007669"/>
    <property type="project" value="TreeGrafter"/>
</dbReference>
<keyword evidence="5 9" id="KW-0812">Transmembrane</keyword>
<keyword evidence="8" id="KW-0050">Antiport</keyword>
<gene>
    <name evidence="10" type="ORF">FHG85_05060</name>
</gene>
<feature type="transmembrane region" description="Helical" evidence="9">
    <location>
        <begin position="6"/>
        <end position="25"/>
    </location>
</feature>
<keyword evidence="6 9" id="KW-1133">Transmembrane helix</keyword>
<keyword evidence="7 8" id="KW-0472">Membrane</keyword>
<dbReference type="PIRSF" id="PIRSF028784">
    <property type="entry name" value="MrpF"/>
    <property type="match status" value="1"/>
</dbReference>
<comment type="similarity">
    <text evidence="2 8">Belongs to the CPA3 antiporters (TC 2.A.63) subunit F family.</text>
</comment>
<dbReference type="KEGG" id="ttz:FHG85_05060"/>
<proteinExistence type="inferred from homology"/>
<dbReference type="EMBL" id="CP041345">
    <property type="protein sequence ID" value="QKG79654.1"/>
    <property type="molecule type" value="Genomic_DNA"/>
</dbReference>
<evidence type="ECO:0000256" key="1">
    <source>
        <dbReference type="ARBA" id="ARBA00004651"/>
    </source>
</evidence>
<protein>
    <submittedName>
        <fullName evidence="10">Cation:proton antiporter</fullName>
    </submittedName>
</protein>
<name>A0A7D4AWP9_9BACT</name>
<dbReference type="InterPro" id="IPR007208">
    <property type="entry name" value="MrpF/PhaF-like"/>
</dbReference>
<evidence type="ECO:0000256" key="4">
    <source>
        <dbReference type="ARBA" id="ARBA00022475"/>
    </source>
</evidence>
<keyword evidence="3 8" id="KW-0813">Transport</keyword>
<keyword evidence="4 8" id="KW-1003">Cell membrane</keyword>
<dbReference type="GO" id="GO:0005886">
    <property type="term" value="C:plasma membrane"/>
    <property type="evidence" value="ECO:0007669"/>
    <property type="project" value="UniProtKB-SubCell"/>
</dbReference>